<keyword evidence="3" id="KW-1185">Reference proteome</keyword>
<evidence type="ECO:0000313" key="3">
    <source>
        <dbReference type="Proteomes" id="UP001234989"/>
    </source>
</evidence>
<evidence type="ECO:0000256" key="1">
    <source>
        <dbReference type="ARBA" id="ARBA00010954"/>
    </source>
</evidence>
<dbReference type="GO" id="GO:0007165">
    <property type="term" value="P:signal transduction"/>
    <property type="evidence" value="ECO:0007669"/>
    <property type="project" value="TreeGrafter"/>
</dbReference>
<reference evidence="2" key="1">
    <citation type="submission" date="2023-08" db="EMBL/GenBank/DDBJ databases">
        <title>A de novo genome assembly of Solanum verrucosum Schlechtendal, a Mexican diploid species geographically isolated from the other diploid A-genome species in potato relatives.</title>
        <authorList>
            <person name="Hosaka K."/>
        </authorList>
    </citation>
    <scope>NUCLEOTIDE SEQUENCE</scope>
    <source>
        <tissue evidence="2">Young leaves</tissue>
    </source>
</reference>
<proteinExistence type="inferred from homology"/>
<gene>
    <name evidence="2" type="ORF">MTR67_028225</name>
</gene>
<dbReference type="EMBL" id="CP133617">
    <property type="protein sequence ID" value="WMV34840.1"/>
    <property type="molecule type" value="Genomic_DNA"/>
</dbReference>
<dbReference type="PANTHER" id="PTHR12832:SF36">
    <property type="entry name" value="T-COMPLEX PROTEIN 11"/>
    <property type="match status" value="1"/>
</dbReference>
<dbReference type="AlphaFoldDB" id="A0AAF0TZW2"/>
<accession>A0AAF0TZW2</accession>
<organism evidence="2 3">
    <name type="scientific">Solanum verrucosum</name>
    <dbReference type="NCBI Taxonomy" id="315347"/>
    <lineage>
        <taxon>Eukaryota</taxon>
        <taxon>Viridiplantae</taxon>
        <taxon>Streptophyta</taxon>
        <taxon>Embryophyta</taxon>
        <taxon>Tracheophyta</taxon>
        <taxon>Spermatophyta</taxon>
        <taxon>Magnoliopsida</taxon>
        <taxon>eudicotyledons</taxon>
        <taxon>Gunneridae</taxon>
        <taxon>Pentapetalae</taxon>
        <taxon>asterids</taxon>
        <taxon>lamiids</taxon>
        <taxon>Solanales</taxon>
        <taxon>Solanaceae</taxon>
        <taxon>Solanoideae</taxon>
        <taxon>Solaneae</taxon>
        <taxon>Solanum</taxon>
    </lineage>
</organism>
<dbReference type="Proteomes" id="UP001234989">
    <property type="component" value="Chromosome 6"/>
</dbReference>
<evidence type="ECO:0000313" key="2">
    <source>
        <dbReference type="EMBL" id="WMV34840.1"/>
    </source>
</evidence>
<dbReference type="Pfam" id="PF05794">
    <property type="entry name" value="Tcp11"/>
    <property type="match status" value="1"/>
</dbReference>
<name>A0AAF0TZW2_SOLVR</name>
<sequence>MARVKEGMEKAFLDGVIQSLKQDNPIFRWVLKLMKEAQNELCETSLDIYILLEVLKSGTLDMNYFGRILEFALVTLRKLSAPSIEDELKANHQKFLKELGEITQGGENNNALFTSLVIKGLQFVLRQIKGPASFEYLRSSFSNRYGPLTEAPISLPLVKQWLSSVMLVADQDWDDQPNSLSSLRLSNGAHSLEKAPITLRARGSVRVHYCWTNNLDSWQSNAHLQDMLL</sequence>
<protein>
    <submittedName>
        <fullName evidence="2">Uncharacterized protein</fullName>
    </submittedName>
</protein>
<dbReference type="InterPro" id="IPR008862">
    <property type="entry name" value="Tcp11"/>
</dbReference>
<comment type="similarity">
    <text evidence="1">Belongs to the TCP11 family.</text>
</comment>
<dbReference type="PANTHER" id="PTHR12832">
    <property type="entry name" value="TESTIS-SPECIFIC PROTEIN PBS13 T-COMPLEX 11"/>
    <property type="match status" value="1"/>
</dbReference>